<evidence type="ECO:0000313" key="1">
    <source>
        <dbReference type="EMBL" id="XBH02440.1"/>
    </source>
</evidence>
<dbReference type="EMBL" id="CP155447">
    <property type="protein sequence ID" value="XBH02440.1"/>
    <property type="molecule type" value="Genomic_DNA"/>
</dbReference>
<gene>
    <name evidence="1" type="ORF">V5E97_29515</name>
</gene>
<reference evidence="1" key="1">
    <citation type="submission" date="2024-05" db="EMBL/GenBank/DDBJ databases">
        <title>Planctomycetes of the genus Singulisphaera possess chitinolytic capabilities.</title>
        <authorList>
            <person name="Ivanova A."/>
        </authorList>
    </citation>
    <scope>NUCLEOTIDE SEQUENCE</scope>
    <source>
        <strain evidence="1">Ch08T</strain>
    </source>
</reference>
<dbReference type="SUPFAM" id="SSF51182">
    <property type="entry name" value="RmlC-like cupins"/>
    <property type="match status" value="1"/>
</dbReference>
<evidence type="ECO:0008006" key="2">
    <source>
        <dbReference type="Google" id="ProtNLM"/>
    </source>
</evidence>
<dbReference type="AlphaFoldDB" id="A0AAU7CBA5"/>
<protein>
    <recommendedName>
        <fullName evidence="2">Cupin domain-containing protein</fullName>
    </recommendedName>
</protein>
<proteinExistence type="predicted"/>
<dbReference type="InterPro" id="IPR011051">
    <property type="entry name" value="RmlC_Cupin_sf"/>
</dbReference>
<dbReference type="InterPro" id="IPR014710">
    <property type="entry name" value="RmlC-like_jellyroll"/>
</dbReference>
<organism evidence="1">
    <name type="scientific">Singulisphaera sp. Ch08</name>
    <dbReference type="NCBI Taxonomy" id="3120278"/>
    <lineage>
        <taxon>Bacteria</taxon>
        <taxon>Pseudomonadati</taxon>
        <taxon>Planctomycetota</taxon>
        <taxon>Planctomycetia</taxon>
        <taxon>Isosphaerales</taxon>
        <taxon>Isosphaeraceae</taxon>
        <taxon>Singulisphaera</taxon>
    </lineage>
</organism>
<accession>A0AAU7CBA5</accession>
<dbReference type="RefSeq" id="WP_406695183.1">
    <property type="nucleotide sequence ID" value="NZ_CP155447.1"/>
</dbReference>
<dbReference type="Gene3D" id="2.60.120.10">
    <property type="entry name" value="Jelly Rolls"/>
    <property type="match status" value="1"/>
</dbReference>
<sequence>MPLETRREFTQHALQSLTALALIEGLGVRRLFGAETQPIVDHWFKELETISRDIHDHRVKDLEFQKQLEALYSRVDLPSLLKTLDFERMAAGVTYPALGAKSLPVDFKNVSGISTKQVFGRQIFAMSQGRSVIPHGHDNMATGFLILKGSLRGRHYDRVEDHKDHYIVRPTIDRTFIPGEYSTVSDHKDNVHWFEAISKEPAFIFNIHVDGYNRENPKKPDRVYVDPMGEKLAGGLIKAPKITYGQANRLYG</sequence>
<name>A0AAU7CBA5_9BACT</name>